<name>A0A2M9WIR6_9GAMM</name>
<dbReference type="EMBL" id="PIQI01000003">
    <property type="protein sequence ID" value="PJZ07376.1"/>
    <property type="molecule type" value="Genomic_DNA"/>
</dbReference>
<sequence length="61" mass="7083">MLLIKLRFSKSFVKIRAIKKVNFVMRQGLYKNLTLTILISFFLQIILYVHTVLLSGNDNAP</sequence>
<keyword evidence="3" id="KW-1185">Reference proteome</keyword>
<reference evidence="2 3" key="1">
    <citation type="submission" date="2017-11" db="EMBL/GenBank/DDBJ databases">
        <title>The genome sequence of Pantoea rodasii DSM 26611.</title>
        <authorList>
            <person name="Gao J."/>
            <person name="Mao X."/>
            <person name="Sun J."/>
        </authorList>
    </citation>
    <scope>NUCLEOTIDE SEQUENCE [LARGE SCALE GENOMIC DNA]</scope>
    <source>
        <strain evidence="2 3">DSM 26611</strain>
    </source>
</reference>
<keyword evidence="1" id="KW-0472">Membrane</keyword>
<organism evidence="2 3">
    <name type="scientific">Pantoea rodasii</name>
    <dbReference type="NCBI Taxonomy" id="1076549"/>
    <lineage>
        <taxon>Bacteria</taxon>
        <taxon>Pseudomonadati</taxon>
        <taxon>Pseudomonadota</taxon>
        <taxon>Gammaproteobacteria</taxon>
        <taxon>Enterobacterales</taxon>
        <taxon>Erwiniaceae</taxon>
        <taxon>Pantoea</taxon>
    </lineage>
</organism>
<keyword evidence="1" id="KW-1133">Transmembrane helix</keyword>
<dbReference type="AlphaFoldDB" id="A0A2M9WIR6"/>
<protein>
    <submittedName>
        <fullName evidence="2">Uncharacterized protein</fullName>
    </submittedName>
</protein>
<dbReference type="Proteomes" id="UP000232062">
    <property type="component" value="Unassembled WGS sequence"/>
</dbReference>
<accession>A0A2M9WIR6</accession>
<evidence type="ECO:0000256" key="1">
    <source>
        <dbReference type="SAM" id="Phobius"/>
    </source>
</evidence>
<comment type="caution">
    <text evidence="2">The sequence shown here is derived from an EMBL/GenBank/DDBJ whole genome shotgun (WGS) entry which is preliminary data.</text>
</comment>
<dbReference type="STRING" id="1076549.HA45_10440"/>
<proteinExistence type="predicted"/>
<evidence type="ECO:0000313" key="2">
    <source>
        <dbReference type="EMBL" id="PJZ07376.1"/>
    </source>
</evidence>
<gene>
    <name evidence="2" type="ORF">PRCB_01550</name>
</gene>
<evidence type="ECO:0000313" key="3">
    <source>
        <dbReference type="Proteomes" id="UP000232062"/>
    </source>
</evidence>
<feature type="transmembrane region" description="Helical" evidence="1">
    <location>
        <begin position="29"/>
        <end position="49"/>
    </location>
</feature>
<keyword evidence="1" id="KW-0812">Transmembrane</keyword>